<organism evidence="1">
    <name type="scientific">viral metagenome</name>
    <dbReference type="NCBI Taxonomy" id="1070528"/>
    <lineage>
        <taxon>unclassified sequences</taxon>
        <taxon>metagenomes</taxon>
        <taxon>organismal metagenomes</taxon>
    </lineage>
</organism>
<dbReference type="EMBL" id="MT143824">
    <property type="protein sequence ID" value="QJB03089.1"/>
    <property type="molecule type" value="Genomic_DNA"/>
</dbReference>
<evidence type="ECO:0000313" key="1">
    <source>
        <dbReference type="EMBL" id="QJB03089.1"/>
    </source>
</evidence>
<gene>
    <name evidence="1" type="ORF">MM171B00902_0007</name>
</gene>
<protein>
    <submittedName>
        <fullName evidence="1">Putative structural protein</fullName>
    </submittedName>
</protein>
<proteinExistence type="predicted"/>
<reference evidence="1" key="1">
    <citation type="submission" date="2020-03" db="EMBL/GenBank/DDBJ databases">
        <title>The deep terrestrial virosphere.</title>
        <authorList>
            <person name="Holmfeldt K."/>
            <person name="Nilsson E."/>
            <person name="Simone D."/>
            <person name="Lopez-Fernandez M."/>
            <person name="Wu X."/>
            <person name="de Brujin I."/>
            <person name="Lundin D."/>
            <person name="Andersson A."/>
            <person name="Bertilsson S."/>
            <person name="Dopson M."/>
        </authorList>
    </citation>
    <scope>NUCLEOTIDE SEQUENCE</scope>
    <source>
        <strain evidence="1">MM171B00902</strain>
    </source>
</reference>
<dbReference type="AlphaFoldDB" id="A0A6M3MD35"/>
<accession>A0A6M3MD35</accession>
<name>A0A6M3MD35_9ZZZZ</name>
<sequence>MALANTHLDPYRLSYDESNLDKYENRLSTYGAFKAYQDDTLITVPGADELVAQYDGSRVVSLIVLNRQTLTTSEIRVCTMTTNQPTSTYVTPSWTTIVASFKMVPSEHKGNYLKYQRIFDFQMTTVERTFLAAMDTAAYTSLEANHSTVNAAANNPYAVAADSMIVPAADNDLFFNEMIQVMLTNDLPVDDLNVIASPRLSALVREYGNQGTGNDENRQFQFPPYNFYYSPRVTVAAGDRDTVFVAPKGSLFYLSYVDEDSKLGSIAGEHEWSEQFLPRLGHNVGLLHNSDCGDMSSLGGGTTTASKYESYQFSYDYSFNVAYASAAGAVGTPIFKSNFTIA</sequence>